<proteinExistence type="predicted"/>
<dbReference type="Proteomes" id="UP000255125">
    <property type="component" value="Unassembled WGS sequence"/>
</dbReference>
<dbReference type="AlphaFoldDB" id="A0A379IM01"/>
<sequence>MTICIPQIIVAANNEFVTIMPKRKKDQLSQDAEDLYEALNQLVRVYQFRDRDRICCYDVSVTQCYAVETLVKKGAMRLQVLAEKMFLDKSTASRVIDALERKGYVSRAEDNEDRRAVKIQATDAGRELYEKIRGDLIAEEITMIENLSAEARQGALTLLRQITRATEKRCGLTNERGSDPTQAY</sequence>
<gene>
    <name evidence="5" type="primary">yusO_2</name>
    <name evidence="5" type="ORF">NCTC10392_05789</name>
</gene>
<organism evidence="5 6">
    <name type="scientific">Pseudomonas fluorescens</name>
    <dbReference type="NCBI Taxonomy" id="294"/>
    <lineage>
        <taxon>Bacteria</taxon>
        <taxon>Pseudomonadati</taxon>
        <taxon>Pseudomonadota</taxon>
        <taxon>Gammaproteobacteria</taxon>
        <taxon>Pseudomonadales</taxon>
        <taxon>Pseudomonadaceae</taxon>
        <taxon>Pseudomonas</taxon>
    </lineage>
</organism>
<dbReference type="PROSITE" id="PS01117">
    <property type="entry name" value="HTH_MARR_1"/>
    <property type="match status" value="1"/>
</dbReference>
<dbReference type="EMBL" id="UGUS01000002">
    <property type="protein sequence ID" value="SUD35200.1"/>
    <property type="molecule type" value="Genomic_DNA"/>
</dbReference>
<evidence type="ECO:0000259" key="4">
    <source>
        <dbReference type="PROSITE" id="PS50995"/>
    </source>
</evidence>
<dbReference type="InterPro" id="IPR039422">
    <property type="entry name" value="MarR/SlyA-like"/>
</dbReference>
<evidence type="ECO:0000313" key="5">
    <source>
        <dbReference type="EMBL" id="SUD35200.1"/>
    </source>
</evidence>
<dbReference type="Gene3D" id="1.10.10.10">
    <property type="entry name" value="Winged helix-like DNA-binding domain superfamily/Winged helix DNA-binding domain"/>
    <property type="match status" value="1"/>
</dbReference>
<feature type="domain" description="HTH marR-type" evidence="4">
    <location>
        <begin position="32"/>
        <end position="164"/>
    </location>
</feature>
<dbReference type="InterPro" id="IPR036388">
    <property type="entry name" value="WH-like_DNA-bd_sf"/>
</dbReference>
<keyword evidence="3" id="KW-0804">Transcription</keyword>
<evidence type="ECO:0000256" key="3">
    <source>
        <dbReference type="ARBA" id="ARBA00023163"/>
    </source>
</evidence>
<dbReference type="PRINTS" id="PR00598">
    <property type="entry name" value="HTHMARR"/>
</dbReference>
<dbReference type="PANTHER" id="PTHR33164:SF43">
    <property type="entry name" value="HTH-TYPE TRANSCRIPTIONAL REPRESSOR YETL"/>
    <property type="match status" value="1"/>
</dbReference>
<name>A0A379IM01_PSEFL</name>
<dbReference type="GO" id="GO:0003677">
    <property type="term" value="F:DNA binding"/>
    <property type="evidence" value="ECO:0007669"/>
    <property type="project" value="UniProtKB-KW"/>
</dbReference>
<dbReference type="SMART" id="SM00347">
    <property type="entry name" value="HTH_MARR"/>
    <property type="match status" value="1"/>
</dbReference>
<accession>A0A379IM01</accession>
<keyword evidence="1" id="KW-0805">Transcription regulation</keyword>
<evidence type="ECO:0000256" key="1">
    <source>
        <dbReference type="ARBA" id="ARBA00023015"/>
    </source>
</evidence>
<dbReference type="GO" id="GO:0006950">
    <property type="term" value="P:response to stress"/>
    <property type="evidence" value="ECO:0007669"/>
    <property type="project" value="TreeGrafter"/>
</dbReference>
<evidence type="ECO:0000256" key="2">
    <source>
        <dbReference type="ARBA" id="ARBA00023125"/>
    </source>
</evidence>
<dbReference type="InterPro" id="IPR000835">
    <property type="entry name" value="HTH_MarR-typ"/>
</dbReference>
<dbReference type="PROSITE" id="PS50995">
    <property type="entry name" value="HTH_MARR_2"/>
    <property type="match status" value="1"/>
</dbReference>
<dbReference type="PANTHER" id="PTHR33164">
    <property type="entry name" value="TRANSCRIPTIONAL REGULATOR, MARR FAMILY"/>
    <property type="match status" value="1"/>
</dbReference>
<reference evidence="5 6" key="1">
    <citation type="submission" date="2018-06" db="EMBL/GenBank/DDBJ databases">
        <authorList>
            <consortium name="Pathogen Informatics"/>
            <person name="Doyle S."/>
        </authorList>
    </citation>
    <scope>NUCLEOTIDE SEQUENCE [LARGE SCALE GENOMIC DNA]</scope>
    <source>
        <strain evidence="5 6">NCTC10392</strain>
    </source>
</reference>
<dbReference type="InterPro" id="IPR036390">
    <property type="entry name" value="WH_DNA-bd_sf"/>
</dbReference>
<dbReference type="InterPro" id="IPR023187">
    <property type="entry name" value="Tscrpt_reg_MarR-type_CS"/>
</dbReference>
<protein>
    <submittedName>
        <fullName evidence="5">MarR family transcriptional regulator</fullName>
    </submittedName>
</protein>
<keyword evidence="2" id="KW-0238">DNA-binding</keyword>
<dbReference type="SUPFAM" id="SSF46785">
    <property type="entry name" value="Winged helix' DNA-binding domain"/>
    <property type="match status" value="1"/>
</dbReference>
<evidence type="ECO:0000313" key="6">
    <source>
        <dbReference type="Proteomes" id="UP000255125"/>
    </source>
</evidence>
<dbReference type="GO" id="GO:0003700">
    <property type="term" value="F:DNA-binding transcription factor activity"/>
    <property type="evidence" value="ECO:0007669"/>
    <property type="project" value="InterPro"/>
</dbReference>
<dbReference type="Pfam" id="PF01047">
    <property type="entry name" value="MarR"/>
    <property type="match status" value="1"/>
</dbReference>